<comment type="caution">
    <text evidence="2">The sequence shown here is derived from an EMBL/GenBank/DDBJ whole genome shotgun (WGS) entry which is preliminary data.</text>
</comment>
<protein>
    <submittedName>
        <fullName evidence="2">Uncharacterized protein</fullName>
    </submittedName>
</protein>
<keyword evidence="3" id="KW-1185">Reference proteome</keyword>
<keyword evidence="1" id="KW-0732">Signal</keyword>
<gene>
    <name evidence="2" type="ORF">GO988_12535</name>
</gene>
<dbReference type="RefSeq" id="WP_157565936.1">
    <property type="nucleotide sequence ID" value="NZ_WQKZ01000003.1"/>
</dbReference>
<proteinExistence type="predicted"/>
<evidence type="ECO:0000256" key="1">
    <source>
        <dbReference type="SAM" id="SignalP"/>
    </source>
</evidence>
<dbReference type="AlphaFoldDB" id="A0A7K1TFJ8"/>
<evidence type="ECO:0000313" key="3">
    <source>
        <dbReference type="Proteomes" id="UP000441336"/>
    </source>
</evidence>
<name>A0A7K1TFJ8_9BACT</name>
<dbReference type="Proteomes" id="UP000441336">
    <property type="component" value="Unassembled WGS sequence"/>
</dbReference>
<reference evidence="2 3" key="1">
    <citation type="submission" date="2019-12" db="EMBL/GenBank/DDBJ databases">
        <title>Hymenobacter sp. HMF4947 Genome sequencing and assembly.</title>
        <authorList>
            <person name="Kang H."/>
            <person name="Cha I."/>
            <person name="Kim H."/>
            <person name="Joh K."/>
        </authorList>
    </citation>
    <scope>NUCLEOTIDE SEQUENCE [LARGE SCALE GENOMIC DNA]</scope>
    <source>
        <strain evidence="2 3">HMF4947</strain>
    </source>
</reference>
<feature type="signal peptide" evidence="1">
    <location>
        <begin position="1"/>
        <end position="19"/>
    </location>
</feature>
<dbReference type="EMBL" id="WQKZ01000003">
    <property type="protein sequence ID" value="MVN77155.1"/>
    <property type="molecule type" value="Genomic_DNA"/>
</dbReference>
<organism evidence="2 3">
    <name type="scientific">Hymenobacter ginkgonis</name>
    <dbReference type="NCBI Taxonomy" id="2682976"/>
    <lineage>
        <taxon>Bacteria</taxon>
        <taxon>Pseudomonadati</taxon>
        <taxon>Bacteroidota</taxon>
        <taxon>Cytophagia</taxon>
        <taxon>Cytophagales</taxon>
        <taxon>Hymenobacteraceae</taxon>
        <taxon>Hymenobacter</taxon>
    </lineage>
</organism>
<accession>A0A7K1TFJ8</accession>
<sequence length="55" mass="6101">MTKLLVVRFLCLAMGSPNAQQAGKVDVKKEAFIDDNGQRISLKFHRLGNLKEALS</sequence>
<feature type="chain" id="PRO_5029503330" evidence="1">
    <location>
        <begin position="20"/>
        <end position="55"/>
    </location>
</feature>
<evidence type="ECO:0000313" key="2">
    <source>
        <dbReference type="EMBL" id="MVN77155.1"/>
    </source>
</evidence>